<gene>
    <name evidence="11" type="ORF">CFX0092_A1240</name>
</gene>
<keyword evidence="7" id="KW-0630">Potassium</keyword>
<dbReference type="SUPFAM" id="SSF51430">
    <property type="entry name" value="NAD(P)-linked oxidoreductase"/>
    <property type="match status" value="1"/>
</dbReference>
<keyword evidence="4" id="KW-0963">Cytoplasm</keyword>
<keyword evidence="8" id="KW-0560">Oxidoreductase</keyword>
<keyword evidence="6" id="KW-0521">NADP</keyword>
<dbReference type="KEGG" id="pbf:CFX0092_A1240"/>
<evidence type="ECO:0000256" key="2">
    <source>
        <dbReference type="ARBA" id="ARBA00006515"/>
    </source>
</evidence>
<dbReference type="InterPro" id="IPR005983">
    <property type="entry name" value="K_chnl_volt-dep_bsu_KCNAB"/>
</dbReference>
<evidence type="ECO:0000256" key="4">
    <source>
        <dbReference type="ARBA" id="ARBA00022490"/>
    </source>
</evidence>
<dbReference type="GO" id="GO:0016491">
    <property type="term" value="F:oxidoreductase activity"/>
    <property type="evidence" value="ECO:0007669"/>
    <property type="project" value="UniProtKB-KW"/>
</dbReference>
<proteinExistence type="inferred from homology"/>
<dbReference type="PANTHER" id="PTHR43150">
    <property type="entry name" value="HYPERKINETIC, ISOFORM M"/>
    <property type="match status" value="1"/>
</dbReference>
<evidence type="ECO:0000313" key="11">
    <source>
        <dbReference type="EMBL" id="CUS03118.2"/>
    </source>
</evidence>
<evidence type="ECO:0000256" key="1">
    <source>
        <dbReference type="ARBA" id="ARBA00004496"/>
    </source>
</evidence>
<dbReference type="PRINTS" id="PR01577">
    <property type="entry name" value="KCNABCHANNEL"/>
</dbReference>
<evidence type="ECO:0000256" key="9">
    <source>
        <dbReference type="ARBA" id="ARBA00023065"/>
    </source>
</evidence>
<sequence length="334" mass="37256">MTMEYRRLGQSGLPVSVLSYGSWVTFSNQLAVDAALETMTAAYDAGINFFDNAEVYAMGQSETIMGQALQRAGWPRDTYIVSSKVFWGAVNDPKPTQRGLHRKHVFEACHDALRRLQLDYLDLYFCHRPDVNTPIEETVRTMTDLVRQGKVLYWGTSEWSAQQITEAHGAARQYGLVPPTMEQPEYNMFHRERVEKEYAPLYETVGLGTTIWSPLAGGMLTGKYNDGIPADSRAQLPGYEWMRAQVESEEGQRRIAKVRELTGIANGLGSTPTLLALAWCLKNPRVSTVILGASRVEQLRDNLQALELLPQLTDDVMAAIEGVLGNKPAPPPAY</sequence>
<dbReference type="InterPro" id="IPR036812">
    <property type="entry name" value="NAD(P)_OxRdtase_dom_sf"/>
</dbReference>
<evidence type="ECO:0000256" key="8">
    <source>
        <dbReference type="ARBA" id="ARBA00023002"/>
    </source>
</evidence>
<feature type="domain" description="NADP-dependent oxidoreductase" evidence="10">
    <location>
        <begin position="18"/>
        <end position="323"/>
    </location>
</feature>
<dbReference type="NCBIfam" id="TIGR01293">
    <property type="entry name" value="Kv_beta"/>
    <property type="match status" value="1"/>
</dbReference>
<accession>A0A160T2I8</accession>
<reference evidence="11" key="1">
    <citation type="submission" date="2016-01" db="EMBL/GenBank/DDBJ databases">
        <authorList>
            <person name="Mcilroy J.S."/>
            <person name="Karst M S."/>
            <person name="Albertsen M."/>
        </authorList>
    </citation>
    <scope>NUCLEOTIDE SEQUENCE</scope>
    <source>
        <strain evidence="11">Cfx-K</strain>
    </source>
</reference>
<evidence type="ECO:0000313" key="12">
    <source>
        <dbReference type="Proteomes" id="UP000215027"/>
    </source>
</evidence>
<dbReference type="Proteomes" id="UP000215027">
    <property type="component" value="Chromosome I"/>
</dbReference>
<keyword evidence="9" id="KW-0406">Ion transport</keyword>
<dbReference type="GO" id="GO:0005249">
    <property type="term" value="F:voltage-gated potassium channel activity"/>
    <property type="evidence" value="ECO:0007669"/>
    <property type="project" value="InterPro"/>
</dbReference>
<dbReference type="EMBL" id="LN890655">
    <property type="protein sequence ID" value="CUS03118.2"/>
    <property type="molecule type" value="Genomic_DNA"/>
</dbReference>
<dbReference type="GO" id="GO:0005737">
    <property type="term" value="C:cytoplasm"/>
    <property type="evidence" value="ECO:0007669"/>
    <property type="project" value="UniProtKB-SubCell"/>
</dbReference>
<evidence type="ECO:0000256" key="7">
    <source>
        <dbReference type="ARBA" id="ARBA00022958"/>
    </source>
</evidence>
<name>A0A160T2I8_9CHLR</name>
<comment type="similarity">
    <text evidence="2">Belongs to the shaker potassium channel beta subunit family.</text>
</comment>
<dbReference type="AlphaFoldDB" id="A0A160T2I8"/>
<dbReference type="InterPro" id="IPR005399">
    <property type="entry name" value="K_chnl_volt-dep_bsu_KCNAB-rel"/>
</dbReference>
<protein>
    <submittedName>
        <fullName evidence="11">NADP-dependent aryl-alcohol dehydrogenase</fullName>
    </submittedName>
</protein>
<evidence type="ECO:0000259" key="10">
    <source>
        <dbReference type="Pfam" id="PF00248"/>
    </source>
</evidence>
<dbReference type="Gene3D" id="3.20.20.100">
    <property type="entry name" value="NADP-dependent oxidoreductase domain"/>
    <property type="match status" value="1"/>
</dbReference>
<dbReference type="InterPro" id="IPR023210">
    <property type="entry name" value="NADP_OxRdtase_dom"/>
</dbReference>
<dbReference type="CDD" id="cd19143">
    <property type="entry name" value="AKR_AKR6C1_2"/>
    <property type="match status" value="1"/>
</dbReference>
<organism evidence="11 12">
    <name type="scientific">Candidatus Promineifilum breve</name>
    <dbReference type="NCBI Taxonomy" id="1806508"/>
    <lineage>
        <taxon>Bacteria</taxon>
        <taxon>Bacillati</taxon>
        <taxon>Chloroflexota</taxon>
        <taxon>Ardenticatenia</taxon>
        <taxon>Candidatus Promineifilales</taxon>
        <taxon>Candidatus Promineifilaceae</taxon>
        <taxon>Candidatus Promineifilum</taxon>
    </lineage>
</organism>
<evidence type="ECO:0000256" key="6">
    <source>
        <dbReference type="ARBA" id="ARBA00022857"/>
    </source>
</evidence>
<evidence type="ECO:0000256" key="5">
    <source>
        <dbReference type="ARBA" id="ARBA00022538"/>
    </source>
</evidence>
<keyword evidence="5" id="KW-0633">Potassium transport</keyword>
<dbReference type="Pfam" id="PF00248">
    <property type="entry name" value="Aldo_ket_red"/>
    <property type="match status" value="1"/>
</dbReference>
<dbReference type="PANTHER" id="PTHR43150:SF2">
    <property type="entry name" value="HYPERKINETIC, ISOFORM M"/>
    <property type="match status" value="1"/>
</dbReference>
<keyword evidence="12" id="KW-1185">Reference proteome</keyword>
<comment type="subcellular location">
    <subcellularLocation>
        <location evidence="1">Cytoplasm</location>
    </subcellularLocation>
</comment>
<evidence type="ECO:0000256" key="3">
    <source>
        <dbReference type="ARBA" id="ARBA00022448"/>
    </source>
</evidence>
<keyword evidence="3" id="KW-0813">Transport</keyword>